<dbReference type="AlphaFoldDB" id="A0A3M0DTE3"/>
<gene>
    <name evidence="3" type="ORF">ATH50_0339</name>
    <name evidence="2" type="ORF">DU502_09155</name>
</gene>
<dbReference type="EMBL" id="CP034145">
    <property type="protein sequence ID" value="AZH25541.1"/>
    <property type="molecule type" value="Genomic_DNA"/>
</dbReference>
<accession>A0A3M0DTE3</accession>
<feature type="transmembrane region" description="Helical" evidence="1">
    <location>
        <begin position="56"/>
        <end position="84"/>
    </location>
</feature>
<reference evidence="3" key="3">
    <citation type="submission" date="2018-10" db="EMBL/GenBank/DDBJ databases">
        <authorList>
            <person name="Whitman W."/>
            <person name="Huntemann M."/>
            <person name="Clum A."/>
            <person name="Pillay M."/>
            <person name="Palaniappan K."/>
            <person name="Varghese N."/>
            <person name="Mikhailova N."/>
            <person name="Stamatis D."/>
            <person name="Reddy T."/>
            <person name="Daum C."/>
            <person name="Shapiro N."/>
            <person name="Ivanova N."/>
            <person name="Kyrpides N."/>
            <person name="Woyke T."/>
        </authorList>
    </citation>
    <scope>NUCLEOTIDE SEQUENCE</scope>
    <source>
        <strain evidence="3">CGMCC 1.10124</strain>
    </source>
</reference>
<evidence type="ECO:0000313" key="5">
    <source>
        <dbReference type="Proteomes" id="UP000282007"/>
    </source>
</evidence>
<feature type="transmembrane region" description="Helical" evidence="1">
    <location>
        <begin position="139"/>
        <end position="157"/>
    </location>
</feature>
<dbReference type="EMBL" id="REFS01000001">
    <property type="protein sequence ID" value="RMB25255.1"/>
    <property type="molecule type" value="Genomic_DNA"/>
</dbReference>
<protein>
    <submittedName>
        <fullName evidence="2">Metal-dependent hydrolase</fullName>
    </submittedName>
</protein>
<feature type="transmembrane region" description="Helical" evidence="1">
    <location>
        <begin position="96"/>
        <end position="116"/>
    </location>
</feature>
<organism evidence="3 4">
    <name type="scientific">Haloplanus aerogenes</name>
    <dbReference type="NCBI Taxonomy" id="660522"/>
    <lineage>
        <taxon>Archaea</taxon>
        <taxon>Methanobacteriati</taxon>
        <taxon>Methanobacteriota</taxon>
        <taxon>Stenosarchaea group</taxon>
        <taxon>Halobacteria</taxon>
        <taxon>Halobacteriales</taxon>
        <taxon>Haloferacaceae</taxon>
        <taxon>Haloplanus</taxon>
    </lineage>
</organism>
<evidence type="ECO:0000313" key="2">
    <source>
        <dbReference type="EMBL" id="AZH25541.1"/>
    </source>
</evidence>
<name>A0A3M0DTE3_9EURY</name>
<keyword evidence="2" id="KW-0378">Hydrolase</keyword>
<evidence type="ECO:0000313" key="3">
    <source>
        <dbReference type="EMBL" id="RMB25255.1"/>
    </source>
</evidence>
<keyword evidence="1" id="KW-1133">Transmembrane helix</keyword>
<dbReference type="Proteomes" id="UP000277326">
    <property type="component" value="Unassembled WGS sequence"/>
</dbReference>
<dbReference type="GeneID" id="38471451"/>
<keyword evidence="1" id="KW-0812">Transmembrane</keyword>
<dbReference type="KEGG" id="haer:DU502_09155"/>
<dbReference type="Proteomes" id="UP000282007">
    <property type="component" value="Chromosome"/>
</dbReference>
<dbReference type="RefSeq" id="WP_121919078.1">
    <property type="nucleotide sequence ID" value="NZ_CP034145.1"/>
</dbReference>
<proteinExistence type="predicted"/>
<reference evidence="3 4" key="1">
    <citation type="journal article" date="2015" name="Stand. Genomic Sci.">
        <title>Genomic Encyclopedia of Bacterial and Archaeal Type Strains, Phase III: the genomes of soil and plant-associated and newly described type strains.</title>
        <authorList>
            <person name="Whitman W.B."/>
            <person name="Woyke T."/>
            <person name="Klenk H.P."/>
            <person name="Zhou Y."/>
            <person name="Lilburn T.G."/>
            <person name="Beck B.J."/>
            <person name="De Vos P."/>
            <person name="Vandamme P."/>
            <person name="Eisen J.A."/>
            <person name="Garrity G."/>
            <person name="Hugenholtz P."/>
            <person name="Kyrpides N.C."/>
        </authorList>
    </citation>
    <scope>NUCLEOTIDE SEQUENCE [LARGE SCALE GENOMIC DNA]</scope>
    <source>
        <strain evidence="3 4">CGMCC 1.10124</strain>
    </source>
</reference>
<dbReference type="GO" id="GO:0016787">
    <property type="term" value="F:hydrolase activity"/>
    <property type="evidence" value="ECO:0007669"/>
    <property type="project" value="UniProtKB-KW"/>
</dbReference>
<sequence length="167" mass="17325">MADLLTHVLSAYVLATLLSLRDDRVTPAMVTAAMVGGLVPDLNRLGLLVPSSTAESILGVPFGWDALLTVGGVAVVIALGTLLVPRQLRRTTAAMLSLGSLSHFVLDSLLLFPSGYTHPYLWPVTAAGLPGPNLFLSSARWPAAVAVVVAGSTWFVARRHGGADGSG</sequence>
<dbReference type="OrthoDB" id="241062at2157"/>
<reference evidence="2 5" key="2">
    <citation type="submission" date="2018-07" db="EMBL/GenBank/DDBJ databases">
        <title>Genome sequences of Haloplanus aerogenes JCM 16430T.</title>
        <authorList>
            <person name="Kim Y.B."/>
            <person name="Roh S.W."/>
        </authorList>
    </citation>
    <scope>NUCLEOTIDE SEQUENCE [LARGE SCALE GENOMIC DNA]</scope>
    <source>
        <strain evidence="2 5">JCM 16430</strain>
    </source>
</reference>
<keyword evidence="5" id="KW-1185">Reference proteome</keyword>
<keyword evidence="1" id="KW-0472">Membrane</keyword>
<evidence type="ECO:0000313" key="4">
    <source>
        <dbReference type="Proteomes" id="UP000277326"/>
    </source>
</evidence>
<evidence type="ECO:0000256" key="1">
    <source>
        <dbReference type="SAM" id="Phobius"/>
    </source>
</evidence>